<proteinExistence type="predicted"/>
<dbReference type="RefSeq" id="WP_109889057.1">
    <property type="nucleotide sequence ID" value="NZ_CP029550.1"/>
</dbReference>
<dbReference type="OrthoDB" id="784829at2"/>
<name>A0A2U8W4Y7_9HYPH</name>
<evidence type="ECO:0000313" key="1">
    <source>
        <dbReference type="EMBL" id="AWN40691.1"/>
    </source>
</evidence>
<protein>
    <submittedName>
        <fullName evidence="1">Uncharacterized protein</fullName>
    </submittedName>
</protein>
<reference evidence="2" key="1">
    <citation type="submission" date="2018-05" db="EMBL/GenBank/DDBJ databases">
        <title>Complete Genome Sequence of Methylobacterium sp. 17SD2-17.</title>
        <authorList>
            <person name="Srinivasan S."/>
        </authorList>
    </citation>
    <scope>NUCLEOTIDE SEQUENCE [LARGE SCALE GENOMIC DNA]</scope>
    <source>
        <strain evidence="2">17SD2-17</strain>
    </source>
</reference>
<keyword evidence="2" id="KW-1185">Reference proteome</keyword>
<dbReference type="Proteomes" id="UP000245926">
    <property type="component" value="Chromosome"/>
</dbReference>
<accession>A0A2U8W4Y7</accession>
<dbReference type="KEGG" id="mets:DK389_09330"/>
<sequence length="164" mass="17997">MAERFALIAAAGEMAREKLGLPWPKGEAVRAATVCFNGWCAARGGHGSGEVLAALQAIRSAIQRHGEARFREAKRDPGLPPIRDLLGYRFERDGEHLYGFTTTGWADTLQGIGNPRIIVGALYERGYLFCRSDPNHRFVVKIDGQSVATYAVRYSVLFDEAAAD</sequence>
<evidence type="ECO:0000313" key="2">
    <source>
        <dbReference type="Proteomes" id="UP000245926"/>
    </source>
</evidence>
<dbReference type="EMBL" id="CP029550">
    <property type="protein sequence ID" value="AWN40691.1"/>
    <property type="molecule type" value="Genomic_DNA"/>
</dbReference>
<gene>
    <name evidence="1" type="ORF">DK389_09330</name>
</gene>
<organism evidence="1 2">
    <name type="scientific">Methylobacterium durans</name>
    <dbReference type="NCBI Taxonomy" id="2202825"/>
    <lineage>
        <taxon>Bacteria</taxon>
        <taxon>Pseudomonadati</taxon>
        <taxon>Pseudomonadota</taxon>
        <taxon>Alphaproteobacteria</taxon>
        <taxon>Hyphomicrobiales</taxon>
        <taxon>Methylobacteriaceae</taxon>
        <taxon>Methylobacterium</taxon>
    </lineage>
</organism>
<dbReference type="AlphaFoldDB" id="A0A2U8W4Y7"/>